<organism evidence="1">
    <name type="scientific">termite gut metagenome</name>
    <dbReference type="NCBI Taxonomy" id="433724"/>
    <lineage>
        <taxon>unclassified sequences</taxon>
        <taxon>metagenomes</taxon>
        <taxon>organismal metagenomes</taxon>
    </lineage>
</organism>
<accession>A0A5J4Q6D7</accession>
<dbReference type="AlphaFoldDB" id="A0A5J4Q6D7"/>
<protein>
    <submittedName>
        <fullName evidence="1">Uncharacterized protein</fullName>
    </submittedName>
</protein>
<evidence type="ECO:0000313" key="1">
    <source>
        <dbReference type="EMBL" id="KAA6317526.1"/>
    </source>
</evidence>
<reference evidence="1" key="1">
    <citation type="submission" date="2019-03" db="EMBL/GenBank/DDBJ databases">
        <title>Single cell metagenomics reveals metabolic interactions within the superorganism composed of flagellate Streblomastix strix and complex community of Bacteroidetes bacteria on its surface.</title>
        <authorList>
            <person name="Treitli S.C."/>
            <person name="Kolisko M."/>
            <person name="Husnik F."/>
            <person name="Keeling P."/>
            <person name="Hampl V."/>
        </authorList>
    </citation>
    <scope>NUCLEOTIDE SEQUENCE</scope>
    <source>
        <strain evidence="1">STM</strain>
    </source>
</reference>
<proteinExistence type="predicted"/>
<gene>
    <name evidence="1" type="ORF">EZS27_032332</name>
</gene>
<dbReference type="EMBL" id="SNRY01004492">
    <property type="protein sequence ID" value="KAA6317526.1"/>
    <property type="molecule type" value="Genomic_DNA"/>
</dbReference>
<sequence length="43" mass="4760">PQSISEAAAKIEALTGIKRGETQIRKFLKDMGFRCRRVGTVPV</sequence>
<feature type="non-terminal residue" evidence="1">
    <location>
        <position position="1"/>
    </location>
</feature>
<name>A0A5J4Q6D7_9ZZZZ</name>
<comment type="caution">
    <text evidence="1">The sequence shown here is derived from an EMBL/GenBank/DDBJ whole genome shotgun (WGS) entry which is preliminary data.</text>
</comment>